<keyword evidence="2" id="KW-1003">Cell membrane</keyword>
<evidence type="ECO:0000313" key="12">
    <source>
        <dbReference type="Proteomes" id="UP000187185"/>
    </source>
</evidence>
<dbReference type="GO" id="GO:0009103">
    <property type="term" value="P:lipopolysaccharide biosynthetic process"/>
    <property type="evidence" value="ECO:0007669"/>
    <property type="project" value="UniProtKB-ARBA"/>
</dbReference>
<evidence type="ECO:0000256" key="6">
    <source>
        <dbReference type="ARBA" id="ARBA00022989"/>
    </source>
</evidence>
<dbReference type="PANTHER" id="PTHR33908:SF3">
    <property type="entry name" value="UNDECAPRENYL PHOSPHATE-ALPHA-4-AMINO-4-DEOXY-L-ARABINOSE ARABINOSYL TRANSFERASE"/>
    <property type="match status" value="1"/>
</dbReference>
<dbReference type="PANTHER" id="PTHR33908">
    <property type="entry name" value="MANNOSYLTRANSFERASE YKCB-RELATED"/>
    <property type="match status" value="1"/>
</dbReference>
<keyword evidence="6 8" id="KW-1133">Transmembrane helix</keyword>
<evidence type="ECO:0000256" key="1">
    <source>
        <dbReference type="ARBA" id="ARBA00004651"/>
    </source>
</evidence>
<dbReference type="OrthoDB" id="5241882at2"/>
<feature type="transmembrane region" description="Helical" evidence="8">
    <location>
        <begin position="417"/>
        <end position="436"/>
    </location>
</feature>
<feature type="domain" description="Glycosyltransferase RgtA/B/C/D-like" evidence="9">
    <location>
        <begin position="91"/>
        <end position="247"/>
    </location>
</feature>
<feature type="transmembrane region" description="Helical" evidence="8">
    <location>
        <begin position="139"/>
        <end position="158"/>
    </location>
</feature>
<feature type="transmembrane region" description="Helical" evidence="8">
    <location>
        <begin position="233"/>
        <end position="254"/>
    </location>
</feature>
<dbReference type="Pfam" id="PF13231">
    <property type="entry name" value="PMT_2"/>
    <property type="match status" value="1"/>
</dbReference>
<reference evidence="11 12" key="1">
    <citation type="submission" date="2016-12" db="EMBL/GenBank/DDBJ databases">
        <title>Complete genome sequence of Microbacterium aurum KACC 15219.</title>
        <authorList>
            <person name="Jung Y."/>
            <person name="Shin J.-H."/>
            <person name="Lee Y.-J."/>
            <person name="Yi H."/>
            <person name="Bahn Y.-S."/>
            <person name="Kim J.F."/>
            <person name="Lee D.-W."/>
        </authorList>
    </citation>
    <scope>NUCLEOTIDE SEQUENCE [LARGE SCALE GENOMIC DNA]</scope>
    <source>
        <strain evidence="11 12">KACC 15219</strain>
    </source>
</reference>
<dbReference type="InterPro" id="IPR056785">
    <property type="entry name" value="YkcA/B-like_C"/>
</dbReference>
<evidence type="ECO:0000256" key="7">
    <source>
        <dbReference type="ARBA" id="ARBA00023136"/>
    </source>
</evidence>
<keyword evidence="5 8" id="KW-0812">Transmembrane</keyword>
<comment type="subcellular location">
    <subcellularLocation>
        <location evidence="1">Cell membrane</location>
        <topology evidence="1">Multi-pass membrane protein</topology>
    </subcellularLocation>
</comment>
<proteinExistence type="predicted"/>
<dbReference type="GO" id="GO:0005886">
    <property type="term" value="C:plasma membrane"/>
    <property type="evidence" value="ECO:0007669"/>
    <property type="project" value="UniProtKB-SubCell"/>
</dbReference>
<evidence type="ECO:0000256" key="2">
    <source>
        <dbReference type="ARBA" id="ARBA00022475"/>
    </source>
</evidence>
<protein>
    <submittedName>
        <fullName evidence="11">4-amino-4-deoxy-L-arabinose transferase</fullName>
    </submittedName>
</protein>
<dbReference type="EMBL" id="CP018762">
    <property type="protein sequence ID" value="APZ34229.1"/>
    <property type="molecule type" value="Genomic_DNA"/>
</dbReference>
<feature type="transmembrane region" description="Helical" evidence="8">
    <location>
        <begin position="111"/>
        <end position="133"/>
    </location>
</feature>
<dbReference type="AlphaFoldDB" id="A0A1P8U7Y1"/>
<evidence type="ECO:0000256" key="8">
    <source>
        <dbReference type="SAM" id="Phobius"/>
    </source>
</evidence>
<dbReference type="STRING" id="36805.BOH66_08220"/>
<evidence type="ECO:0000256" key="3">
    <source>
        <dbReference type="ARBA" id="ARBA00022676"/>
    </source>
</evidence>
<accession>A0A1P8U7Y1</accession>
<dbReference type="Proteomes" id="UP000187185">
    <property type="component" value="Chromosome"/>
</dbReference>
<keyword evidence="12" id="KW-1185">Reference proteome</keyword>
<feature type="transmembrane region" description="Helical" evidence="8">
    <location>
        <begin position="448"/>
        <end position="467"/>
    </location>
</feature>
<feature type="transmembrane region" description="Helical" evidence="8">
    <location>
        <begin position="365"/>
        <end position="384"/>
    </location>
</feature>
<sequence length="663" mass="67630">MAPGGRHYRRVVTVLAAPPLPVAAGVTGRSWGSRWGWSVAALAFVTLLLTGWGVGGSMSDYYASIALSMSESWSNFFFGAMDPAGTVTLDKIPGSFWIPALFVRVFGFSPWAVIVPNALAASASVVLVCVTARRWAGPLAGLTAGAVVATTPILVAVARSNQPETFFVLALALTAWAATRALDRRSLGWLLLAGVFIAAGFHTYMLEAWAVWPALALAYLCTRQSWARRIWHLAVAGATSLALSLVWIVAVALVPASARPYIGSTLSNNPWEMVFGYNGLGRFGQITADETAYRSFTPPFSGSPAALRLLNDALATQIGWMLPTALVAVAVVFVLRFRLPLTVFGTAWFVTFAAMFSAVAGMHQFYTAALAIPTALLIGTAFALARRRGVLWAQLALPATAAVTALCISIATPAATYSLVAAALQCAVAAVTAGLVLTERRRGRRMPVTAVAGIVALLLTPMVWAVVTMGTPNSTNPVAGGVAAQGVPGASGGFGAGRGPGGGAGTFGQAPSAGRDGRAAGGAGTGGIGRGSGVPVFGASSTAQLAWLEAHRDGTPYLAAAFGAQSAASLIIASDGQPVLPIGGFNGKDPVPTLAAFPQLIADGDLRYVLAGSAGALGSGGGAGGVGSGGDTGSTSAEIRAWVRENCTAMTDAAASGIYDCTP</sequence>
<dbReference type="InterPro" id="IPR050297">
    <property type="entry name" value="LipidA_mod_glycosyltrf_83"/>
</dbReference>
<feature type="transmembrane region" description="Helical" evidence="8">
    <location>
        <begin position="188"/>
        <end position="221"/>
    </location>
</feature>
<evidence type="ECO:0000256" key="4">
    <source>
        <dbReference type="ARBA" id="ARBA00022679"/>
    </source>
</evidence>
<dbReference type="KEGG" id="maur:BOH66_08220"/>
<dbReference type="GO" id="GO:0016763">
    <property type="term" value="F:pentosyltransferase activity"/>
    <property type="evidence" value="ECO:0007669"/>
    <property type="project" value="TreeGrafter"/>
</dbReference>
<feature type="domain" description="Putative mannosyltransferase YkcA/B-like C-terminal" evidence="10">
    <location>
        <begin position="546"/>
        <end position="646"/>
    </location>
</feature>
<feature type="transmembrane region" description="Helical" evidence="8">
    <location>
        <begin position="341"/>
        <end position="359"/>
    </location>
</feature>
<keyword evidence="7 8" id="KW-0472">Membrane</keyword>
<dbReference type="GO" id="GO:0010041">
    <property type="term" value="P:response to iron(III) ion"/>
    <property type="evidence" value="ECO:0007669"/>
    <property type="project" value="TreeGrafter"/>
</dbReference>
<feature type="transmembrane region" description="Helical" evidence="8">
    <location>
        <begin position="314"/>
        <end position="334"/>
    </location>
</feature>
<feature type="transmembrane region" description="Helical" evidence="8">
    <location>
        <begin position="35"/>
        <end position="54"/>
    </location>
</feature>
<dbReference type="Pfam" id="PF24878">
    <property type="entry name" value="YkcB_C"/>
    <property type="match status" value="1"/>
</dbReference>
<keyword evidence="3" id="KW-0328">Glycosyltransferase</keyword>
<organism evidence="11 12">
    <name type="scientific">Microbacterium aurum</name>
    <dbReference type="NCBI Taxonomy" id="36805"/>
    <lineage>
        <taxon>Bacteria</taxon>
        <taxon>Bacillati</taxon>
        <taxon>Actinomycetota</taxon>
        <taxon>Actinomycetes</taxon>
        <taxon>Micrococcales</taxon>
        <taxon>Microbacteriaceae</taxon>
        <taxon>Microbacterium</taxon>
    </lineage>
</organism>
<keyword evidence="4 11" id="KW-0808">Transferase</keyword>
<dbReference type="InterPro" id="IPR038731">
    <property type="entry name" value="RgtA/B/C-like"/>
</dbReference>
<name>A0A1P8U7Y1_9MICO</name>
<evidence type="ECO:0000256" key="5">
    <source>
        <dbReference type="ARBA" id="ARBA00022692"/>
    </source>
</evidence>
<evidence type="ECO:0000259" key="9">
    <source>
        <dbReference type="Pfam" id="PF13231"/>
    </source>
</evidence>
<evidence type="ECO:0000313" key="11">
    <source>
        <dbReference type="EMBL" id="APZ34229.1"/>
    </source>
</evidence>
<evidence type="ECO:0000259" key="10">
    <source>
        <dbReference type="Pfam" id="PF24878"/>
    </source>
</evidence>
<feature type="transmembrane region" description="Helical" evidence="8">
    <location>
        <begin position="391"/>
        <end position="411"/>
    </location>
</feature>
<gene>
    <name evidence="11" type="ORF">BOH66_08220</name>
</gene>